<dbReference type="PANTHER" id="PTHR42985">
    <property type="entry name" value="SODIUM-COUPLED MONOCARBOXYLATE TRANSPORTER"/>
    <property type="match status" value="1"/>
</dbReference>
<evidence type="ECO:0000256" key="12">
    <source>
        <dbReference type="SAM" id="Phobius"/>
    </source>
</evidence>
<sequence>MQPLHILFLILAYFSLLILISLLTNRGGSNADFFKAGKQSPWYLVAFGMIGASLSGVTFISVPGWVEASKFSYFQVVLGYVVGYAVIGTVLLPLYYRLNLTSIYTYLNGRFGNASYKTGASFFLLSRIVGASFRLYLIAVVLQNLIFDDLQIPFWVTVTITILLIWLYTFKSGIKTIVWTDTLQTLFMLVAVGVAVYYVATDLGISGSNLFSFVADSDMSQIFFFDDWKSGDHFVKQFISGAFIAIVMTGLDQDMMQKNLTCRNLKDAQKNMFWFTIVLTIVNFVFLVLGLLLTVYAQQNGIDAHKDQLFPTLAAQENVFGTGVAVLFVLGLIAAAYSSADSALTALTTSFSIDILDIEKRYDERKQVRVRKQVHILVSLVLIAVIIIFKYVIADESVIAKLFVFAGYTYGPLLGLYAYGLFTKWKVKDKFVPIVAILTPILGYIISYLSSEYLNFEFGFFILILNGALTYLGLILIRTQKD</sequence>
<keyword evidence="8" id="KW-0406">Ion transport</keyword>
<evidence type="ECO:0000313" key="13">
    <source>
        <dbReference type="EMBL" id="QAA81175.1"/>
    </source>
</evidence>
<evidence type="ECO:0000256" key="6">
    <source>
        <dbReference type="ARBA" id="ARBA00022989"/>
    </source>
</evidence>
<keyword evidence="9 12" id="KW-0472">Membrane</keyword>
<keyword evidence="5 12" id="KW-0812">Transmembrane</keyword>
<evidence type="ECO:0000256" key="9">
    <source>
        <dbReference type="ARBA" id="ARBA00023136"/>
    </source>
</evidence>
<evidence type="ECO:0000256" key="8">
    <source>
        <dbReference type="ARBA" id="ARBA00023065"/>
    </source>
</evidence>
<comment type="subcellular location">
    <subcellularLocation>
        <location evidence="1">Cell membrane</location>
        <topology evidence="1">Multi-pass membrane protein</topology>
    </subcellularLocation>
</comment>
<dbReference type="Gene3D" id="1.20.1730.10">
    <property type="entry name" value="Sodium/glucose cotransporter"/>
    <property type="match status" value="1"/>
</dbReference>
<dbReference type="GO" id="GO:0015293">
    <property type="term" value="F:symporter activity"/>
    <property type="evidence" value="ECO:0007669"/>
    <property type="project" value="TreeGrafter"/>
</dbReference>
<organism evidence="13 14">
    <name type="scientific">Aequorivita ciconiae</name>
    <dbReference type="NCBI Taxonomy" id="2494375"/>
    <lineage>
        <taxon>Bacteria</taxon>
        <taxon>Pseudomonadati</taxon>
        <taxon>Bacteroidota</taxon>
        <taxon>Flavobacteriia</taxon>
        <taxon>Flavobacteriales</taxon>
        <taxon>Flavobacteriaceae</taxon>
        <taxon>Aequorivita</taxon>
    </lineage>
</organism>
<feature type="transmembrane region" description="Helical" evidence="12">
    <location>
        <begin position="399"/>
        <end position="419"/>
    </location>
</feature>
<feature type="transmembrane region" description="Helical" evidence="12">
    <location>
        <begin position="72"/>
        <end position="98"/>
    </location>
</feature>
<evidence type="ECO:0000256" key="10">
    <source>
        <dbReference type="ARBA" id="ARBA00023201"/>
    </source>
</evidence>
<evidence type="ECO:0000256" key="4">
    <source>
        <dbReference type="ARBA" id="ARBA00022475"/>
    </source>
</evidence>
<feature type="transmembrane region" description="Helical" evidence="12">
    <location>
        <begin position="318"/>
        <end position="337"/>
    </location>
</feature>
<keyword evidence="7" id="KW-0915">Sodium</keyword>
<feature type="transmembrane region" description="Helical" evidence="12">
    <location>
        <begin position="182"/>
        <end position="200"/>
    </location>
</feature>
<keyword evidence="6 12" id="KW-1133">Transmembrane helix</keyword>
<dbReference type="Proteomes" id="UP000285517">
    <property type="component" value="Chromosome"/>
</dbReference>
<evidence type="ECO:0000256" key="7">
    <source>
        <dbReference type="ARBA" id="ARBA00023053"/>
    </source>
</evidence>
<keyword evidence="3" id="KW-0813">Transport</keyword>
<gene>
    <name evidence="13" type="ORF">EI546_05275</name>
</gene>
<dbReference type="PANTHER" id="PTHR42985:SF47">
    <property type="entry name" value="INTEGRAL MEMBRANE TRANSPORT PROTEIN"/>
    <property type="match status" value="1"/>
</dbReference>
<dbReference type="AlphaFoldDB" id="A0A410G1Q7"/>
<evidence type="ECO:0000256" key="3">
    <source>
        <dbReference type="ARBA" id="ARBA00022448"/>
    </source>
</evidence>
<evidence type="ECO:0000313" key="14">
    <source>
        <dbReference type="Proteomes" id="UP000285517"/>
    </source>
</evidence>
<dbReference type="GO" id="GO:0005886">
    <property type="term" value="C:plasma membrane"/>
    <property type="evidence" value="ECO:0007669"/>
    <property type="project" value="UniProtKB-SubCell"/>
</dbReference>
<dbReference type="RefSeq" id="WP_128249565.1">
    <property type="nucleotide sequence ID" value="NZ_CP034951.1"/>
</dbReference>
<dbReference type="CDD" id="cd10326">
    <property type="entry name" value="SLC5sbd_NIS-like"/>
    <property type="match status" value="1"/>
</dbReference>
<keyword evidence="10" id="KW-0739">Sodium transport</keyword>
<keyword evidence="14" id="KW-1185">Reference proteome</keyword>
<feature type="transmembrane region" description="Helical" evidence="12">
    <location>
        <begin position="234"/>
        <end position="251"/>
    </location>
</feature>
<evidence type="ECO:0000256" key="11">
    <source>
        <dbReference type="RuleBase" id="RU362091"/>
    </source>
</evidence>
<dbReference type="GO" id="GO:0006814">
    <property type="term" value="P:sodium ion transport"/>
    <property type="evidence" value="ECO:0007669"/>
    <property type="project" value="UniProtKB-KW"/>
</dbReference>
<dbReference type="InterPro" id="IPR038377">
    <property type="entry name" value="Na/Glc_symporter_sf"/>
</dbReference>
<feature type="transmembrane region" description="Helical" evidence="12">
    <location>
        <begin position="456"/>
        <end position="477"/>
    </location>
</feature>
<accession>A0A410G1Q7</accession>
<evidence type="ECO:0000256" key="5">
    <source>
        <dbReference type="ARBA" id="ARBA00022692"/>
    </source>
</evidence>
<dbReference type="EMBL" id="CP034951">
    <property type="protein sequence ID" value="QAA81175.1"/>
    <property type="molecule type" value="Genomic_DNA"/>
</dbReference>
<evidence type="ECO:0000256" key="1">
    <source>
        <dbReference type="ARBA" id="ARBA00004651"/>
    </source>
</evidence>
<feature type="transmembrane region" description="Helical" evidence="12">
    <location>
        <begin position="152"/>
        <end position="170"/>
    </location>
</feature>
<feature type="transmembrane region" description="Helical" evidence="12">
    <location>
        <begin position="6"/>
        <end position="23"/>
    </location>
</feature>
<proteinExistence type="inferred from homology"/>
<keyword evidence="4" id="KW-1003">Cell membrane</keyword>
<dbReference type="OrthoDB" id="891563at2"/>
<dbReference type="InterPro" id="IPR001734">
    <property type="entry name" value="Na/solute_symporter"/>
</dbReference>
<feature type="transmembrane region" description="Helical" evidence="12">
    <location>
        <begin position="43"/>
        <end position="66"/>
    </location>
</feature>
<feature type="transmembrane region" description="Helical" evidence="12">
    <location>
        <begin position="374"/>
        <end position="393"/>
    </location>
</feature>
<dbReference type="InterPro" id="IPR051163">
    <property type="entry name" value="Sodium:Solute_Symporter_SSF"/>
</dbReference>
<protein>
    <submittedName>
        <fullName evidence="13">Sodium:solute symporter</fullName>
    </submittedName>
</protein>
<reference evidence="13 14" key="1">
    <citation type="submission" date="2019-01" db="EMBL/GenBank/DDBJ databases">
        <title>Complete genome sequencing of Aequorivita sp. H23M31.</title>
        <authorList>
            <person name="Bae J.-W."/>
        </authorList>
    </citation>
    <scope>NUCLEOTIDE SEQUENCE [LARGE SCALE GENOMIC DNA]</scope>
    <source>
        <strain evidence="13 14">H23M31</strain>
    </source>
</reference>
<dbReference type="KEGG" id="aev:EI546_05275"/>
<name>A0A410G1Q7_9FLAO</name>
<dbReference type="PROSITE" id="PS50283">
    <property type="entry name" value="NA_SOLUT_SYMP_3"/>
    <property type="match status" value="1"/>
</dbReference>
<feature type="transmembrane region" description="Helical" evidence="12">
    <location>
        <begin position="272"/>
        <end position="298"/>
    </location>
</feature>
<evidence type="ECO:0000256" key="2">
    <source>
        <dbReference type="ARBA" id="ARBA00006434"/>
    </source>
</evidence>
<feature type="transmembrane region" description="Helical" evidence="12">
    <location>
        <begin position="119"/>
        <end position="146"/>
    </location>
</feature>
<feature type="transmembrane region" description="Helical" evidence="12">
    <location>
        <begin position="431"/>
        <end position="450"/>
    </location>
</feature>
<dbReference type="Pfam" id="PF00474">
    <property type="entry name" value="SSF"/>
    <property type="match status" value="1"/>
</dbReference>
<comment type="similarity">
    <text evidence="2 11">Belongs to the sodium:solute symporter (SSF) (TC 2.A.21) family.</text>
</comment>